<keyword evidence="6 9" id="KW-0812">Transmembrane</keyword>
<feature type="compositionally biased region" description="Polar residues" evidence="10">
    <location>
        <begin position="151"/>
        <end position="166"/>
    </location>
</feature>
<feature type="transmembrane region" description="Helical" evidence="9">
    <location>
        <begin position="219"/>
        <end position="252"/>
    </location>
</feature>
<evidence type="ECO:0000256" key="10">
    <source>
        <dbReference type="SAM" id="MobiDB-lite"/>
    </source>
</evidence>
<keyword evidence="7 9" id="KW-1133">Transmembrane helix</keyword>
<dbReference type="Proteomes" id="UP000535589">
    <property type="component" value="Unassembled WGS sequence"/>
</dbReference>
<gene>
    <name evidence="12" type="primary">pstA</name>
    <name evidence="12" type="ORF">HGP28_03800</name>
</gene>
<comment type="similarity">
    <text evidence="2 9">Belongs to the binding-protein-dependent transport system permease family. CysTW subfamily.</text>
</comment>
<evidence type="ECO:0000256" key="2">
    <source>
        <dbReference type="ARBA" id="ARBA00007069"/>
    </source>
</evidence>
<feature type="region of interest" description="Disordered" evidence="10">
    <location>
        <begin position="151"/>
        <end position="172"/>
    </location>
</feature>
<keyword evidence="4" id="KW-0813">Transport</keyword>
<evidence type="ECO:0000256" key="9">
    <source>
        <dbReference type="RuleBase" id="RU363043"/>
    </source>
</evidence>
<evidence type="ECO:0000256" key="7">
    <source>
        <dbReference type="ARBA" id="ARBA00022989"/>
    </source>
</evidence>
<organism evidence="12 13">
    <name type="scientific">Vibrio agarilyticus</name>
    <dbReference type="NCBI Taxonomy" id="2726741"/>
    <lineage>
        <taxon>Bacteria</taxon>
        <taxon>Pseudomonadati</taxon>
        <taxon>Pseudomonadota</taxon>
        <taxon>Gammaproteobacteria</taxon>
        <taxon>Vibrionales</taxon>
        <taxon>Vibrionaceae</taxon>
        <taxon>Vibrio</taxon>
    </lineage>
</organism>
<name>A0A7X8TNW1_9VIBR</name>
<evidence type="ECO:0000256" key="8">
    <source>
        <dbReference type="ARBA" id="ARBA00023136"/>
    </source>
</evidence>
<sequence>MTDDPLLNLARTKQSRLQQSLTKRRRAERRFRYLGMAAIASALLFLVVMVGAIVKTGVGAFWVTQVRFEFPLSDTTIPSDARQMIRATLRNQFGDVTSRAERRQLYQMISPEAEFQLSDAIASAKTRPDATRLTLWLPAGDRVNQYRQHHAFQSQATNEHSPSSHGDTVAKKAATSQQVNAIPLTQKQIQWYGIWQEQQRVRMAFNWAFFTSGDSRNPAAAGIASAFVGSFLTLLTTLVLSFPIGVGAAIYLEEYAPKNRITDLIEININNLAAVPSIVFGLLGLAIFLNVLGMPRSTPLVGGLVLTLMTLPTIIISSRAALKAVPPSIRDAALAMGASRTQTVFHHVVPLALPGMLTGSIIGMAQALGETAPLLMIGMVAFIVEVPHGLLDAATALPVQIFLWSENPERGFSQLTSAAIMVLLLFLFLMNAFALFLRRKLERKW</sequence>
<comment type="caution">
    <text evidence="12">The sequence shown here is derived from an EMBL/GenBank/DDBJ whole genome shotgun (WGS) entry which is preliminary data.</text>
</comment>
<dbReference type="CDD" id="cd06261">
    <property type="entry name" value="TM_PBP2"/>
    <property type="match status" value="1"/>
</dbReference>
<comment type="caution">
    <text evidence="9">Lacks conserved residue(s) required for the propagation of feature annotation.</text>
</comment>
<evidence type="ECO:0000256" key="3">
    <source>
        <dbReference type="ARBA" id="ARBA00016864"/>
    </source>
</evidence>
<keyword evidence="8 9" id="KW-0472">Membrane</keyword>
<reference evidence="12 13" key="1">
    <citation type="submission" date="2020-04" db="EMBL/GenBank/DDBJ databases">
        <title>Vibrio sp. SM6, a novel species isolated from seawater.</title>
        <authorList>
            <person name="Wang X."/>
        </authorList>
    </citation>
    <scope>NUCLEOTIDE SEQUENCE [LARGE SCALE GENOMIC DNA]</scope>
    <source>
        <strain evidence="12 13">SM6</strain>
    </source>
</reference>
<evidence type="ECO:0000313" key="12">
    <source>
        <dbReference type="EMBL" id="NLS12015.1"/>
    </source>
</evidence>
<dbReference type="Gene3D" id="1.10.3720.10">
    <property type="entry name" value="MetI-like"/>
    <property type="match status" value="1"/>
</dbReference>
<feature type="domain" description="ABC transmembrane type-1" evidence="11">
    <location>
        <begin position="227"/>
        <end position="433"/>
    </location>
</feature>
<dbReference type="GO" id="GO:0005315">
    <property type="term" value="F:phosphate transmembrane transporter activity"/>
    <property type="evidence" value="ECO:0007669"/>
    <property type="project" value="InterPro"/>
</dbReference>
<keyword evidence="13" id="KW-1185">Reference proteome</keyword>
<evidence type="ECO:0000313" key="13">
    <source>
        <dbReference type="Proteomes" id="UP000535589"/>
    </source>
</evidence>
<evidence type="ECO:0000256" key="6">
    <source>
        <dbReference type="ARBA" id="ARBA00022692"/>
    </source>
</evidence>
<dbReference type="InterPro" id="IPR035906">
    <property type="entry name" value="MetI-like_sf"/>
</dbReference>
<feature type="transmembrane region" description="Helical" evidence="9">
    <location>
        <begin position="300"/>
        <end position="322"/>
    </location>
</feature>
<dbReference type="Pfam" id="PF00528">
    <property type="entry name" value="BPD_transp_1"/>
    <property type="match status" value="1"/>
</dbReference>
<dbReference type="AlphaFoldDB" id="A0A7X8TNW1"/>
<evidence type="ECO:0000259" key="11">
    <source>
        <dbReference type="PROSITE" id="PS50928"/>
    </source>
</evidence>
<feature type="transmembrane region" description="Helical" evidence="9">
    <location>
        <begin position="33"/>
        <end position="54"/>
    </location>
</feature>
<evidence type="ECO:0000256" key="5">
    <source>
        <dbReference type="ARBA" id="ARBA00022475"/>
    </source>
</evidence>
<comment type="subcellular location">
    <subcellularLocation>
        <location evidence="9">Cell inner membrane</location>
        <topology evidence="9">Multi-pass membrane protein</topology>
    </subcellularLocation>
    <subcellularLocation>
        <location evidence="1">Cell membrane</location>
        <topology evidence="1">Multi-pass membrane protein</topology>
    </subcellularLocation>
</comment>
<dbReference type="GO" id="GO:0035435">
    <property type="term" value="P:phosphate ion transmembrane transport"/>
    <property type="evidence" value="ECO:0007669"/>
    <property type="project" value="InterPro"/>
</dbReference>
<dbReference type="PANTHER" id="PTHR43470">
    <property type="entry name" value="PHOSPHATE TRANSPORT SYSTEM PERMEASE PROTEIN PSTA-RELATED"/>
    <property type="match status" value="1"/>
</dbReference>
<dbReference type="EMBL" id="JABAIK010000003">
    <property type="protein sequence ID" value="NLS12015.1"/>
    <property type="molecule type" value="Genomic_DNA"/>
</dbReference>
<evidence type="ECO:0000256" key="4">
    <source>
        <dbReference type="ARBA" id="ARBA00022448"/>
    </source>
</evidence>
<dbReference type="NCBIfam" id="TIGR00974">
    <property type="entry name" value="3a0107s02c"/>
    <property type="match status" value="1"/>
</dbReference>
<keyword evidence="5 9" id="KW-1003">Cell membrane</keyword>
<dbReference type="InterPro" id="IPR024573">
    <property type="entry name" value="DUF3333"/>
</dbReference>
<evidence type="ECO:0000256" key="1">
    <source>
        <dbReference type="ARBA" id="ARBA00004651"/>
    </source>
</evidence>
<dbReference type="InterPro" id="IPR005672">
    <property type="entry name" value="Phosphate_PstA"/>
</dbReference>
<dbReference type="PANTHER" id="PTHR43470:SF5">
    <property type="entry name" value="PHOSPHATE TRANSPORT SYSTEM PERMEASE PROTEIN PSTA"/>
    <property type="match status" value="1"/>
</dbReference>
<dbReference type="GO" id="GO:0005886">
    <property type="term" value="C:plasma membrane"/>
    <property type="evidence" value="ECO:0007669"/>
    <property type="project" value="UniProtKB-SubCell"/>
</dbReference>
<feature type="transmembrane region" description="Helical" evidence="9">
    <location>
        <begin position="272"/>
        <end position="294"/>
    </location>
</feature>
<dbReference type="RefSeq" id="WP_168835131.1">
    <property type="nucleotide sequence ID" value="NZ_JABAIK010000003.1"/>
</dbReference>
<dbReference type="SUPFAM" id="SSF161098">
    <property type="entry name" value="MetI-like"/>
    <property type="match status" value="1"/>
</dbReference>
<protein>
    <recommendedName>
        <fullName evidence="3 9">Phosphate transport system permease protein PstA</fullName>
    </recommendedName>
</protein>
<dbReference type="PROSITE" id="PS50928">
    <property type="entry name" value="ABC_TM1"/>
    <property type="match status" value="1"/>
</dbReference>
<accession>A0A7X8TNW1</accession>
<dbReference type="InterPro" id="IPR000515">
    <property type="entry name" value="MetI-like"/>
</dbReference>
<dbReference type="Pfam" id="PF11812">
    <property type="entry name" value="DUF3333"/>
    <property type="match status" value="1"/>
</dbReference>
<proteinExistence type="inferred from homology"/>
<feature type="transmembrane region" description="Helical" evidence="9">
    <location>
        <begin position="415"/>
        <end position="437"/>
    </location>
</feature>